<dbReference type="AlphaFoldDB" id="A0A017RTS5"/>
<dbReference type="Pfam" id="PF04630">
    <property type="entry name" value="Phage_TTP_1"/>
    <property type="match status" value="1"/>
</dbReference>
<protein>
    <submittedName>
        <fullName evidence="1">Tail protein</fullName>
    </submittedName>
</protein>
<dbReference type="RefSeq" id="WP_011838214.1">
    <property type="nucleotide sequence ID" value="NZ_AZQP01000031.1"/>
</dbReference>
<dbReference type="NCBIfam" id="TIGR01603">
    <property type="entry name" value="maj_tail_phi13"/>
    <property type="match status" value="1"/>
</dbReference>
<reference evidence="1 2" key="1">
    <citation type="journal article" date="2014" name="Genome Announc.">
        <title>Draft Genome Sequence of Fervidicella metallireducens Strain AeBT, an Iron-Reducing Thermoanaerobe from the Great Artesian Basin.</title>
        <authorList>
            <person name="Patel B.K."/>
        </authorList>
    </citation>
    <scope>NUCLEOTIDE SEQUENCE [LARGE SCALE GENOMIC DNA]</scope>
    <source>
        <strain evidence="1 2">AeB</strain>
    </source>
</reference>
<organism evidence="1 2">
    <name type="scientific">Fervidicella metallireducens AeB</name>
    <dbReference type="NCBI Taxonomy" id="1403537"/>
    <lineage>
        <taxon>Bacteria</taxon>
        <taxon>Bacillati</taxon>
        <taxon>Bacillota</taxon>
        <taxon>Clostridia</taxon>
        <taxon>Eubacteriales</taxon>
        <taxon>Clostridiaceae</taxon>
        <taxon>Fervidicella</taxon>
    </lineage>
</organism>
<dbReference type="InterPro" id="IPR006724">
    <property type="entry name" value="Phage_TTP"/>
</dbReference>
<dbReference type="EMBL" id="AZQP01000031">
    <property type="protein sequence ID" value="EYE88037.1"/>
    <property type="molecule type" value="Genomic_DNA"/>
</dbReference>
<dbReference type="GeneID" id="35804145"/>
<evidence type="ECO:0000313" key="1">
    <source>
        <dbReference type="EMBL" id="EYE88037.1"/>
    </source>
</evidence>
<dbReference type="OrthoDB" id="3078218at2"/>
<name>A0A017RTS5_9CLOT</name>
<dbReference type="Proteomes" id="UP000019681">
    <property type="component" value="Unassembled WGS sequence"/>
</dbReference>
<evidence type="ECO:0000313" key="2">
    <source>
        <dbReference type="Proteomes" id="UP000019681"/>
    </source>
</evidence>
<gene>
    <name evidence="1" type="ORF">Q428_10285</name>
</gene>
<comment type="caution">
    <text evidence="1">The sequence shown here is derived from an EMBL/GenBank/DDBJ whole genome shotgun (WGS) entry which is preliminary data.</text>
</comment>
<proteinExistence type="predicted"/>
<dbReference type="STRING" id="1403537.Q428_10285"/>
<accession>A0A017RTS5</accession>
<sequence length="190" mass="21105">MARQIGLRDIHIAVLTKDDSTGVTYSTPEKLERAISAKLSPKSNSENIYSDDTVEDIITAFEGVDVEIEVNQLSITSRAKLQGSKVVKGILVENKDDMPPTIALGFKSKKNNGKYRYVWLLKGKFELATDEYDTEAEKPKAQSAKLKGKFYSRDFDGNYRFIADEDAEGVDATIISSWFTAVPEEPVVTA</sequence>
<keyword evidence="2" id="KW-1185">Reference proteome</keyword>
<dbReference type="InterPro" id="IPR006490">
    <property type="entry name" value="Maj_tail_phi13"/>
</dbReference>